<dbReference type="InterPro" id="IPR003439">
    <property type="entry name" value="ABC_transporter-like_ATP-bd"/>
</dbReference>
<reference evidence="6 7" key="1">
    <citation type="journal article" date="2019" name="Int. J. Syst. Evol. Microbiol.">
        <title>The Global Catalogue of Microorganisms (GCM) 10K type strain sequencing project: providing services to taxonomists for standard genome sequencing and annotation.</title>
        <authorList>
            <consortium name="The Broad Institute Genomics Platform"/>
            <consortium name="The Broad Institute Genome Sequencing Center for Infectious Disease"/>
            <person name="Wu L."/>
            <person name="Ma J."/>
        </authorList>
    </citation>
    <scope>NUCLEOTIDE SEQUENCE [LARGE SCALE GENOMIC DNA]</scope>
    <source>
        <strain evidence="6 7">JCM 3325</strain>
    </source>
</reference>
<keyword evidence="4 6" id="KW-0067">ATP-binding</keyword>
<dbReference type="Proteomes" id="UP001501231">
    <property type="component" value="Unassembled WGS sequence"/>
</dbReference>
<accession>A0ABN3JET2</accession>
<evidence type="ECO:0000313" key="6">
    <source>
        <dbReference type="EMBL" id="GAA2427123.1"/>
    </source>
</evidence>
<comment type="similarity">
    <text evidence="1">Belongs to the ABC transporter superfamily.</text>
</comment>
<keyword evidence="7" id="KW-1185">Reference proteome</keyword>
<dbReference type="Pfam" id="PF00005">
    <property type="entry name" value="ABC_tran"/>
    <property type="match status" value="1"/>
</dbReference>
<dbReference type="GO" id="GO:0005524">
    <property type="term" value="F:ATP binding"/>
    <property type="evidence" value="ECO:0007669"/>
    <property type="project" value="UniProtKB-KW"/>
</dbReference>
<dbReference type="PANTHER" id="PTHR43335:SF2">
    <property type="entry name" value="ABC TRANSPORTER, ATP-BINDING PROTEIN"/>
    <property type="match status" value="1"/>
</dbReference>
<dbReference type="SMART" id="SM00382">
    <property type="entry name" value="AAA"/>
    <property type="match status" value="1"/>
</dbReference>
<dbReference type="InterPro" id="IPR027417">
    <property type="entry name" value="P-loop_NTPase"/>
</dbReference>
<evidence type="ECO:0000256" key="1">
    <source>
        <dbReference type="ARBA" id="ARBA00005417"/>
    </source>
</evidence>
<dbReference type="PROSITE" id="PS00211">
    <property type="entry name" value="ABC_TRANSPORTER_1"/>
    <property type="match status" value="1"/>
</dbReference>
<dbReference type="CDD" id="cd03264">
    <property type="entry name" value="ABC_drug_resistance_like"/>
    <property type="match status" value="1"/>
</dbReference>
<dbReference type="InterPro" id="IPR003593">
    <property type="entry name" value="AAA+_ATPase"/>
</dbReference>
<organism evidence="6 7">
    <name type="scientific">Actinomadura vinacea</name>
    <dbReference type="NCBI Taxonomy" id="115336"/>
    <lineage>
        <taxon>Bacteria</taxon>
        <taxon>Bacillati</taxon>
        <taxon>Actinomycetota</taxon>
        <taxon>Actinomycetes</taxon>
        <taxon>Streptosporangiales</taxon>
        <taxon>Thermomonosporaceae</taxon>
        <taxon>Actinomadura</taxon>
    </lineage>
</organism>
<evidence type="ECO:0000256" key="4">
    <source>
        <dbReference type="ARBA" id="ARBA00022840"/>
    </source>
</evidence>
<evidence type="ECO:0000256" key="3">
    <source>
        <dbReference type="ARBA" id="ARBA00022741"/>
    </source>
</evidence>
<keyword evidence="3" id="KW-0547">Nucleotide-binding</keyword>
<dbReference type="PROSITE" id="PS50893">
    <property type="entry name" value="ABC_TRANSPORTER_2"/>
    <property type="match status" value="1"/>
</dbReference>
<dbReference type="InterPro" id="IPR017871">
    <property type="entry name" value="ABC_transporter-like_CS"/>
</dbReference>
<dbReference type="PANTHER" id="PTHR43335">
    <property type="entry name" value="ABC TRANSPORTER, ATP-BINDING PROTEIN"/>
    <property type="match status" value="1"/>
</dbReference>
<evidence type="ECO:0000313" key="7">
    <source>
        <dbReference type="Proteomes" id="UP001501231"/>
    </source>
</evidence>
<evidence type="ECO:0000259" key="5">
    <source>
        <dbReference type="PROSITE" id="PS50893"/>
    </source>
</evidence>
<dbReference type="Gene3D" id="3.40.50.300">
    <property type="entry name" value="P-loop containing nucleotide triphosphate hydrolases"/>
    <property type="match status" value="1"/>
</dbReference>
<proteinExistence type="inferred from homology"/>
<dbReference type="EMBL" id="BAAARW010000016">
    <property type="protein sequence ID" value="GAA2427123.1"/>
    <property type="molecule type" value="Genomic_DNA"/>
</dbReference>
<dbReference type="SUPFAM" id="SSF52540">
    <property type="entry name" value="P-loop containing nucleoside triphosphate hydrolases"/>
    <property type="match status" value="1"/>
</dbReference>
<evidence type="ECO:0000256" key="2">
    <source>
        <dbReference type="ARBA" id="ARBA00022448"/>
    </source>
</evidence>
<sequence length="287" mass="30618">MSTPEPVVSATGLTLSYRGTRAVDDVSLDLDRGVVGLLGPNGAGKTTLLRILATATPPDRGSLRVLGHDPGTVRGRTEARRVLGYLPQNPGLHPGFTAFEFVDYVAILKEMTDRRARHAEVRRVLDGVGLAEVRGKRIRALSGGMRQRVALAAALVGDPGFLVLDEPTVGLDPEQRMRFRELIAEAGAGRTVLLSTHQTEDVAMLCRRVIVMDRGRVRFDGTPQKLAALAGGRVWASAERSSGALAGWLTGAGEFRNVGDPPTGARLVEPTLEDGYLLALDEKGVAA</sequence>
<dbReference type="RefSeq" id="WP_344591335.1">
    <property type="nucleotide sequence ID" value="NZ_BAAARW010000016.1"/>
</dbReference>
<name>A0ABN3JET2_9ACTN</name>
<feature type="domain" description="ABC transporter" evidence="5">
    <location>
        <begin position="8"/>
        <end position="239"/>
    </location>
</feature>
<protein>
    <submittedName>
        <fullName evidence="6">ABC transporter ATP-binding protein</fullName>
    </submittedName>
</protein>
<keyword evidence="2" id="KW-0813">Transport</keyword>
<comment type="caution">
    <text evidence="6">The sequence shown here is derived from an EMBL/GenBank/DDBJ whole genome shotgun (WGS) entry which is preliminary data.</text>
</comment>
<gene>
    <name evidence="6" type="ORF">GCM10010191_44910</name>
</gene>